<evidence type="ECO:0008006" key="3">
    <source>
        <dbReference type="Google" id="ProtNLM"/>
    </source>
</evidence>
<dbReference type="EMBL" id="JAFCMP010000357">
    <property type="protein sequence ID" value="KAG5180761.1"/>
    <property type="molecule type" value="Genomic_DNA"/>
</dbReference>
<dbReference type="GO" id="GO:0045254">
    <property type="term" value="C:pyruvate dehydrogenase complex"/>
    <property type="evidence" value="ECO:0007669"/>
    <property type="project" value="InterPro"/>
</dbReference>
<reference evidence="1" key="1">
    <citation type="submission" date="2021-02" db="EMBL/GenBank/DDBJ databases">
        <title>First Annotated Genome of the Yellow-green Alga Tribonema minus.</title>
        <authorList>
            <person name="Mahan K.M."/>
        </authorList>
    </citation>
    <scope>NUCLEOTIDE SEQUENCE</scope>
    <source>
        <strain evidence="1">UTEX B ZZ1240</strain>
    </source>
</reference>
<keyword evidence="2" id="KW-1185">Reference proteome</keyword>
<name>A0A836CE97_9STRA</name>
<dbReference type="CDD" id="cd06849">
    <property type="entry name" value="lipoyl_domain"/>
    <property type="match status" value="1"/>
</dbReference>
<dbReference type="AlphaFoldDB" id="A0A836CE97"/>
<evidence type="ECO:0000313" key="1">
    <source>
        <dbReference type="EMBL" id="KAG5180761.1"/>
    </source>
</evidence>
<evidence type="ECO:0000313" key="2">
    <source>
        <dbReference type="Proteomes" id="UP000664859"/>
    </source>
</evidence>
<proteinExistence type="predicted"/>
<sequence length="167" mass="18217">MLRFSRAGCQAVRAAKQVCALRASSTAKGMPHDTLWLPMPRLSPSMKTGTIKKWLLSPGDEFGEYEAALTIDTDTLVAEGLKTPESSGSTSMVVELLEAGFMAKLLRKEGETVRVGEPIALLCEEEDSVSALQSDTLDIPHDVQLYEEGNGHKVPQLQAFLDKEQPE</sequence>
<dbReference type="PANTHER" id="PTHR23151">
    <property type="entry name" value="DIHYDROLIPOAMIDE ACETYL/SUCCINYL-TRANSFERASE-RELATED"/>
    <property type="match status" value="1"/>
</dbReference>
<dbReference type="GO" id="GO:0006086">
    <property type="term" value="P:pyruvate decarboxylation to acetyl-CoA"/>
    <property type="evidence" value="ECO:0007669"/>
    <property type="project" value="InterPro"/>
</dbReference>
<comment type="caution">
    <text evidence="1">The sequence shown here is derived from an EMBL/GenBank/DDBJ whole genome shotgun (WGS) entry which is preliminary data.</text>
</comment>
<dbReference type="InterPro" id="IPR011053">
    <property type="entry name" value="Single_hybrid_motif"/>
</dbReference>
<dbReference type="PANTHER" id="PTHR23151:SF90">
    <property type="entry name" value="DIHYDROLIPOYLLYSINE-RESIDUE ACETYLTRANSFERASE COMPONENT OF PYRUVATE DEHYDROGENASE COMPLEX, MITOCHONDRIAL-RELATED"/>
    <property type="match status" value="1"/>
</dbReference>
<protein>
    <recommendedName>
        <fullName evidence="3">Lipoyl-binding domain-containing protein</fullName>
    </recommendedName>
</protein>
<dbReference type="Gene3D" id="2.40.50.100">
    <property type="match status" value="1"/>
</dbReference>
<organism evidence="1 2">
    <name type="scientific">Tribonema minus</name>
    <dbReference type="NCBI Taxonomy" id="303371"/>
    <lineage>
        <taxon>Eukaryota</taxon>
        <taxon>Sar</taxon>
        <taxon>Stramenopiles</taxon>
        <taxon>Ochrophyta</taxon>
        <taxon>PX clade</taxon>
        <taxon>Xanthophyceae</taxon>
        <taxon>Tribonematales</taxon>
        <taxon>Tribonemataceae</taxon>
        <taxon>Tribonema</taxon>
    </lineage>
</organism>
<dbReference type="OrthoDB" id="537444at2759"/>
<dbReference type="GO" id="GO:0004742">
    <property type="term" value="F:dihydrolipoyllysine-residue acetyltransferase activity"/>
    <property type="evidence" value="ECO:0007669"/>
    <property type="project" value="TreeGrafter"/>
</dbReference>
<dbReference type="InterPro" id="IPR045257">
    <property type="entry name" value="E2/Pdx1"/>
</dbReference>
<dbReference type="Proteomes" id="UP000664859">
    <property type="component" value="Unassembled WGS sequence"/>
</dbReference>
<dbReference type="SUPFAM" id="SSF51230">
    <property type="entry name" value="Single hybrid motif"/>
    <property type="match status" value="1"/>
</dbReference>
<accession>A0A836CE97</accession>
<gene>
    <name evidence="1" type="ORF">JKP88DRAFT_66551</name>
</gene>